<dbReference type="OrthoDB" id="4838141at2"/>
<accession>A0A2N3YHK7</accession>
<evidence type="ECO:0000256" key="1">
    <source>
        <dbReference type="SAM" id="MobiDB-lite"/>
    </source>
</evidence>
<keyword evidence="3" id="KW-1185">Reference proteome</keyword>
<dbReference type="RefSeq" id="WP_101394904.1">
    <property type="nucleotide sequence ID" value="NZ_PJNE01000001.1"/>
</dbReference>
<evidence type="ECO:0000313" key="2">
    <source>
        <dbReference type="EMBL" id="PKW26320.1"/>
    </source>
</evidence>
<dbReference type="Proteomes" id="UP000233781">
    <property type="component" value="Unassembled WGS sequence"/>
</dbReference>
<dbReference type="SUPFAM" id="SSF47413">
    <property type="entry name" value="lambda repressor-like DNA-binding domains"/>
    <property type="match status" value="1"/>
</dbReference>
<name>A0A2N3YHK7_9MICO</name>
<dbReference type="AlphaFoldDB" id="A0A2N3YHK7"/>
<feature type="region of interest" description="Disordered" evidence="1">
    <location>
        <begin position="87"/>
        <end position="117"/>
    </location>
</feature>
<gene>
    <name evidence="2" type="ORF">ATL31_1128</name>
</gene>
<comment type="caution">
    <text evidence="2">The sequence shown here is derived from an EMBL/GenBank/DDBJ whole genome shotgun (WGS) entry which is preliminary data.</text>
</comment>
<sequence length="183" mass="20172">MNRHVHAYPTFAQELLAARAALGPQEVVGLALRADRRRRGLSQRAYARLRGWSPSWVARLESAAGRLKLDDLVEALEGTGYELAVCETSHPRDDPGDDDEPRPPPVPGGAALPVPVPADHWDRTELIARVRGGGRRFPAHHLIQQVSYPPNWWWGTESTQAGSVAPHWYADPGWGASEPRQAS</sequence>
<protein>
    <submittedName>
        <fullName evidence="2">Helix-turn-helix protein</fullName>
    </submittedName>
</protein>
<dbReference type="EMBL" id="PJNE01000001">
    <property type="protein sequence ID" value="PKW26320.1"/>
    <property type="molecule type" value="Genomic_DNA"/>
</dbReference>
<evidence type="ECO:0000313" key="3">
    <source>
        <dbReference type="Proteomes" id="UP000233781"/>
    </source>
</evidence>
<dbReference type="InterPro" id="IPR010982">
    <property type="entry name" value="Lambda_DNA-bd_dom_sf"/>
</dbReference>
<dbReference type="GO" id="GO:0003677">
    <property type="term" value="F:DNA binding"/>
    <property type="evidence" value="ECO:0007669"/>
    <property type="project" value="InterPro"/>
</dbReference>
<proteinExistence type="predicted"/>
<dbReference type="Pfam" id="PF13560">
    <property type="entry name" value="HTH_31"/>
    <property type="match status" value="1"/>
</dbReference>
<reference evidence="2 3" key="1">
    <citation type="submission" date="2017-12" db="EMBL/GenBank/DDBJ databases">
        <title>Sequencing the genomes of 1000 Actinobacteria strains.</title>
        <authorList>
            <person name="Klenk H.-P."/>
        </authorList>
    </citation>
    <scope>NUCLEOTIDE SEQUENCE [LARGE SCALE GENOMIC DNA]</scope>
    <source>
        <strain evidence="2 3">DSM 12806</strain>
    </source>
</reference>
<dbReference type="Gene3D" id="1.10.260.40">
    <property type="entry name" value="lambda repressor-like DNA-binding domains"/>
    <property type="match status" value="1"/>
</dbReference>
<organism evidence="2 3">
    <name type="scientific">Phycicoccus duodecadis</name>
    <dbReference type="NCBI Taxonomy" id="173053"/>
    <lineage>
        <taxon>Bacteria</taxon>
        <taxon>Bacillati</taxon>
        <taxon>Actinomycetota</taxon>
        <taxon>Actinomycetes</taxon>
        <taxon>Micrococcales</taxon>
        <taxon>Intrasporangiaceae</taxon>
        <taxon>Phycicoccus</taxon>
    </lineage>
</organism>